<keyword evidence="4" id="KW-0676">Redox-active center</keyword>
<dbReference type="Pfam" id="PF00462">
    <property type="entry name" value="Glutaredoxin"/>
    <property type="match status" value="1"/>
</dbReference>
<dbReference type="PROSITE" id="PS51354">
    <property type="entry name" value="GLUTAREDOXIN_2"/>
    <property type="match status" value="1"/>
</dbReference>
<gene>
    <name evidence="7" type="ORF">HID58_060423</name>
</gene>
<evidence type="ECO:0000256" key="2">
    <source>
        <dbReference type="ARBA" id="ARBA00007568"/>
    </source>
</evidence>
<proteinExistence type="inferred from homology"/>
<keyword evidence="3" id="KW-0963">Cytoplasm</keyword>
<dbReference type="InterPro" id="IPR011905">
    <property type="entry name" value="GlrX-like_pln_2"/>
</dbReference>
<evidence type="ECO:0000313" key="7">
    <source>
        <dbReference type="EMBL" id="KAH0884327.1"/>
    </source>
</evidence>
<protein>
    <recommendedName>
        <fullName evidence="6">Glutaredoxin domain-containing protein</fullName>
    </recommendedName>
</protein>
<name>A0ABQ7ZVT3_BRANA</name>
<reference evidence="7 8" key="1">
    <citation type="submission" date="2021-05" db="EMBL/GenBank/DDBJ databases">
        <title>Genome Assembly of Synthetic Allotetraploid Brassica napus Reveals Homoeologous Exchanges between Subgenomes.</title>
        <authorList>
            <person name="Davis J.T."/>
        </authorList>
    </citation>
    <scope>NUCLEOTIDE SEQUENCE [LARGE SCALE GENOMIC DNA]</scope>
    <source>
        <strain evidence="8">cv. Da-Ae</strain>
        <tissue evidence="7">Seedling</tissue>
    </source>
</reference>
<dbReference type="NCBIfam" id="TIGR02189">
    <property type="entry name" value="GlrX-like_plant"/>
    <property type="match status" value="1"/>
</dbReference>
<dbReference type="EMBL" id="JAGKQM010000014">
    <property type="protein sequence ID" value="KAH0884327.1"/>
    <property type="molecule type" value="Genomic_DNA"/>
</dbReference>
<dbReference type="InterPro" id="IPR036249">
    <property type="entry name" value="Thioredoxin-like_sf"/>
</dbReference>
<evidence type="ECO:0000256" key="1">
    <source>
        <dbReference type="ARBA" id="ARBA00004496"/>
    </source>
</evidence>
<evidence type="ECO:0000256" key="3">
    <source>
        <dbReference type="ARBA" id="ARBA00022490"/>
    </source>
</evidence>
<dbReference type="PANTHER" id="PTHR10168">
    <property type="entry name" value="GLUTAREDOXIN"/>
    <property type="match status" value="1"/>
</dbReference>
<evidence type="ECO:0000313" key="8">
    <source>
        <dbReference type="Proteomes" id="UP000824890"/>
    </source>
</evidence>
<comment type="subcellular location">
    <subcellularLocation>
        <location evidence="1">Cytoplasm</location>
    </subcellularLocation>
</comment>
<evidence type="ECO:0000259" key="6">
    <source>
        <dbReference type="Pfam" id="PF00462"/>
    </source>
</evidence>
<comment type="similarity">
    <text evidence="2">Belongs to the glutaredoxin family. CC-type subfamily.</text>
</comment>
<dbReference type="CDD" id="cd03419">
    <property type="entry name" value="GRX_GRXh_1_2_like"/>
    <property type="match status" value="1"/>
</dbReference>
<evidence type="ECO:0000256" key="4">
    <source>
        <dbReference type="ARBA" id="ARBA00023284"/>
    </source>
</evidence>
<organism evidence="7 8">
    <name type="scientific">Brassica napus</name>
    <name type="common">Rape</name>
    <dbReference type="NCBI Taxonomy" id="3708"/>
    <lineage>
        <taxon>Eukaryota</taxon>
        <taxon>Viridiplantae</taxon>
        <taxon>Streptophyta</taxon>
        <taxon>Embryophyta</taxon>
        <taxon>Tracheophyta</taxon>
        <taxon>Spermatophyta</taxon>
        <taxon>Magnoliopsida</taxon>
        <taxon>eudicotyledons</taxon>
        <taxon>Gunneridae</taxon>
        <taxon>Pentapetalae</taxon>
        <taxon>rosids</taxon>
        <taxon>malvids</taxon>
        <taxon>Brassicales</taxon>
        <taxon>Brassicaceae</taxon>
        <taxon>Brassiceae</taxon>
        <taxon>Brassica</taxon>
    </lineage>
</organism>
<evidence type="ECO:0000256" key="5">
    <source>
        <dbReference type="SAM" id="MobiDB-lite"/>
    </source>
</evidence>
<comment type="caution">
    <text evidence="7">The sequence shown here is derived from an EMBL/GenBank/DDBJ whole genome shotgun (WGS) entry which is preliminary data.</text>
</comment>
<dbReference type="SUPFAM" id="SSF52833">
    <property type="entry name" value="Thioredoxin-like"/>
    <property type="match status" value="1"/>
</dbReference>
<sequence length="221" mass="23669">MESIRSLVAEKPVVIFSKSSCCMSHSIQTLISGYGANMTVYELDQLSNGQEVEKALVQMGCKPSVPAVFIGEQLIGGANQVMTTHVKNQLASLLRRAGAIWNPITMDEHNRNPFASASGRAGGNTSASSNSSFSSSVADTDDDQTIARMLAEDESLRRDGRLGKRLSLEQAISVCHALFGTLTPDIVVLTLLYNIAGLGIAIVNDFKSAEGDRAMVLQFSQ</sequence>
<keyword evidence="8" id="KW-1185">Reference proteome</keyword>
<dbReference type="InterPro" id="IPR002109">
    <property type="entry name" value="Glutaredoxin"/>
</dbReference>
<dbReference type="Gene3D" id="3.40.30.10">
    <property type="entry name" value="Glutaredoxin"/>
    <property type="match status" value="1"/>
</dbReference>
<accession>A0ABQ7ZVT3</accession>
<dbReference type="Proteomes" id="UP000824890">
    <property type="component" value="Unassembled WGS sequence"/>
</dbReference>
<feature type="compositionally biased region" description="Low complexity" evidence="5">
    <location>
        <begin position="115"/>
        <end position="138"/>
    </location>
</feature>
<feature type="region of interest" description="Disordered" evidence="5">
    <location>
        <begin position="111"/>
        <end position="140"/>
    </location>
</feature>
<feature type="domain" description="Glutaredoxin" evidence="6">
    <location>
        <begin position="13"/>
        <end position="75"/>
    </location>
</feature>